<comment type="similarity">
    <text evidence="1">Belongs to the AB hydrolase superfamily.</text>
</comment>
<comment type="catalytic activity">
    <reaction evidence="9">
        <text>1,2-didecanoylglycerol + H2O = decanoylglycerol + decanoate + H(+)</text>
        <dbReference type="Rhea" id="RHEA:48596"/>
        <dbReference type="ChEBI" id="CHEBI:11152"/>
        <dbReference type="ChEBI" id="CHEBI:15377"/>
        <dbReference type="ChEBI" id="CHEBI:15378"/>
        <dbReference type="ChEBI" id="CHEBI:27689"/>
        <dbReference type="ChEBI" id="CHEBI:90605"/>
    </reaction>
</comment>
<dbReference type="PANTHER" id="PTHR46118">
    <property type="entry name" value="PROTEIN ABHD11"/>
    <property type="match status" value="1"/>
</dbReference>
<proteinExistence type="inferred from homology"/>
<evidence type="ECO:0000256" key="3">
    <source>
        <dbReference type="ARBA" id="ARBA00026104"/>
    </source>
</evidence>
<gene>
    <name evidence="14" type="ORF">APLA_LOCUS11504</name>
    <name evidence="13" type="ORF">APLA_LOCUS367</name>
</gene>
<evidence type="ECO:0000256" key="1">
    <source>
        <dbReference type="ARBA" id="ARBA00008645"/>
    </source>
</evidence>
<evidence type="ECO:0000256" key="5">
    <source>
        <dbReference type="ARBA" id="ARBA00043667"/>
    </source>
</evidence>
<evidence type="ECO:0000313" key="15">
    <source>
        <dbReference type="Proteomes" id="UP000494106"/>
    </source>
</evidence>
<organism evidence="13 15">
    <name type="scientific">Arctia plantaginis</name>
    <name type="common">Wood tiger moth</name>
    <name type="synonym">Phalaena plantaginis</name>
    <dbReference type="NCBI Taxonomy" id="874455"/>
    <lineage>
        <taxon>Eukaryota</taxon>
        <taxon>Metazoa</taxon>
        <taxon>Ecdysozoa</taxon>
        <taxon>Arthropoda</taxon>
        <taxon>Hexapoda</taxon>
        <taxon>Insecta</taxon>
        <taxon>Pterygota</taxon>
        <taxon>Neoptera</taxon>
        <taxon>Endopterygota</taxon>
        <taxon>Lepidoptera</taxon>
        <taxon>Glossata</taxon>
        <taxon>Ditrysia</taxon>
        <taxon>Noctuoidea</taxon>
        <taxon>Erebidae</taxon>
        <taxon>Arctiinae</taxon>
        <taxon>Arctia</taxon>
    </lineage>
</organism>
<dbReference type="EMBL" id="CADEBD010000327">
    <property type="protein sequence ID" value="CAB3246400.1"/>
    <property type="molecule type" value="Genomic_DNA"/>
</dbReference>
<reference evidence="15 16" key="1">
    <citation type="submission" date="2020-04" db="EMBL/GenBank/DDBJ databases">
        <authorList>
            <person name="Wallbank WR R."/>
            <person name="Pardo Diaz C."/>
            <person name="Kozak K."/>
            <person name="Martin S."/>
            <person name="Jiggins C."/>
            <person name="Moest M."/>
            <person name="Warren A I."/>
            <person name="Byers J.R.P. K."/>
            <person name="Montejo-Kovacevich G."/>
            <person name="Yen C E."/>
        </authorList>
    </citation>
    <scope>NUCLEOTIDE SEQUENCE [LARGE SCALE GENOMIC DNA]</scope>
</reference>
<dbReference type="GO" id="GO:0052689">
    <property type="term" value="F:carboxylic ester hydrolase activity"/>
    <property type="evidence" value="ECO:0007669"/>
    <property type="project" value="TreeGrafter"/>
</dbReference>
<evidence type="ECO:0000259" key="12">
    <source>
        <dbReference type="Pfam" id="PF00561"/>
    </source>
</evidence>
<evidence type="ECO:0000256" key="9">
    <source>
        <dbReference type="ARBA" id="ARBA00048504"/>
    </source>
</evidence>
<evidence type="ECO:0000313" key="16">
    <source>
        <dbReference type="Proteomes" id="UP000494256"/>
    </source>
</evidence>
<dbReference type="Proteomes" id="UP000494256">
    <property type="component" value="Unassembled WGS sequence"/>
</dbReference>
<protein>
    <recommendedName>
        <fullName evidence="7">sn-1-specific diacylglycerol lipase ABHD11</fullName>
        <ecNumber evidence="3">3.1.1.116</ecNumber>
    </recommendedName>
    <alternativeName>
        <fullName evidence="4">Alpha/beta hydrolase domain-containing protein 11</fullName>
    </alternativeName>
</protein>
<feature type="domain" description="AB hydrolase-1" evidence="12">
    <location>
        <begin position="30"/>
        <end position="271"/>
    </location>
</feature>
<dbReference type="SUPFAM" id="SSF53474">
    <property type="entry name" value="alpha/beta-Hydrolases"/>
    <property type="match status" value="1"/>
</dbReference>
<evidence type="ECO:0000256" key="7">
    <source>
        <dbReference type="ARBA" id="ARBA00044064"/>
    </source>
</evidence>
<dbReference type="EMBL" id="CADEBC010000045">
    <property type="protein sequence ID" value="CAB3220601.1"/>
    <property type="molecule type" value="Genomic_DNA"/>
</dbReference>
<evidence type="ECO:0000256" key="11">
    <source>
        <dbReference type="ARBA" id="ARBA00048919"/>
    </source>
</evidence>
<comment type="catalytic activity">
    <reaction evidence="11">
        <text>1-octadecanoyl-2-(5Z,8Z,11Z,14Z-eicosatetraenoyl)-sn-glycerol + H2O = 2-(5Z,8Z,11Z,14Z-eicosatetraenoyl)-glycerol + octadecanoate + H(+)</text>
        <dbReference type="Rhea" id="RHEA:38507"/>
        <dbReference type="ChEBI" id="CHEBI:15377"/>
        <dbReference type="ChEBI" id="CHEBI:15378"/>
        <dbReference type="ChEBI" id="CHEBI:25629"/>
        <dbReference type="ChEBI" id="CHEBI:52392"/>
        <dbReference type="ChEBI" id="CHEBI:75728"/>
    </reaction>
</comment>
<evidence type="ECO:0000313" key="14">
    <source>
        <dbReference type="EMBL" id="CAB3246400.1"/>
    </source>
</evidence>
<comment type="caution">
    <text evidence="13">The sequence shown here is derived from an EMBL/GenBank/DDBJ whole genome shotgun (WGS) entry which is preliminary data.</text>
</comment>
<dbReference type="OrthoDB" id="8119704at2759"/>
<dbReference type="InterPro" id="IPR000073">
    <property type="entry name" value="AB_hydrolase_1"/>
</dbReference>
<comment type="catalytic activity">
    <reaction evidence="10">
        <text>1-octadecanoyl-2-(9Z-octadecenoyl)-sn-glycerol + H2O = 2-(9Z-octadecenoyl)-glycerol + octadecanoate + H(+)</text>
        <dbReference type="Rhea" id="RHEA:77103"/>
        <dbReference type="ChEBI" id="CHEBI:15377"/>
        <dbReference type="ChEBI" id="CHEBI:15378"/>
        <dbReference type="ChEBI" id="CHEBI:25629"/>
        <dbReference type="ChEBI" id="CHEBI:73990"/>
        <dbReference type="ChEBI" id="CHEBI:75468"/>
    </reaction>
</comment>
<evidence type="ECO:0000256" key="10">
    <source>
        <dbReference type="ARBA" id="ARBA00048513"/>
    </source>
</evidence>
<evidence type="ECO:0000256" key="2">
    <source>
        <dbReference type="ARBA" id="ARBA00022801"/>
    </source>
</evidence>
<dbReference type="PANTHER" id="PTHR46118:SF4">
    <property type="entry name" value="PROTEIN ABHD11"/>
    <property type="match status" value="1"/>
</dbReference>
<dbReference type="InterPro" id="IPR029058">
    <property type="entry name" value="AB_hydrolase_fold"/>
</dbReference>
<keyword evidence="2" id="KW-0378">Hydrolase</keyword>
<evidence type="ECO:0000256" key="6">
    <source>
        <dbReference type="ARBA" id="ARBA00043742"/>
    </source>
</evidence>
<comment type="catalytic activity">
    <reaction evidence="5">
        <text>a 1,2-diacyl-sn-glycerol + H2O = a 2-acylglycerol + a fatty acid + H(+)</text>
        <dbReference type="Rhea" id="RHEA:33275"/>
        <dbReference type="ChEBI" id="CHEBI:15377"/>
        <dbReference type="ChEBI" id="CHEBI:15378"/>
        <dbReference type="ChEBI" id="CHEBI:17389"/>
        <dbReference type="ChEBI" id="CHEBI:17815"/>
        <dbReference type="ChEBI" id="CHEBI:28868"/>
        <dbReference type="EC" id="3.1.1.116"/>
    </reaction>
</comment>
<name>A0A8S0YNA7_ARCPL</name>
<dbReference type="AlphaFoldDB" id="A0A8S0YNA7"/>
<keyword evidence="15" id="KW-1185">Reference proteome</keyword>
<dbReference type="PRINTS" id="PR00111">
    <property type="entry name" value="ABHYDROLASE"/>
</dbReference>
<dbReference type="EC" id="3.1.1.116" evidence="3"/>
<dbReference type="GO" id="GO:0005739">
    <property type="term" value="C:mitochondrion"/>
    <property type="evidence" value="ECO:0007669"/>
    <property type="project" value="TreeGrafter"/>
</dbReference>
<dbReference type="Pfam" id="PF00561">
    <property type="entry name" value="Abhydrolase_1"/>
    <property type="match status" value="1"/>
</dbReference>
<evidence type="ECO:0000256" key="4">
    <source>
        <dbReference type="ARBA" id="ARBA00042703"/>
    </source>
</evidence>
<evidence type="ECO:0000313" key="13">
    <source>
        <dbReference type="EMBL" id="CAB3220601.1"/>
    </source>
</evidence>
<dbReference type="Proteomes" id="UP000494106">
    <property type="component" value="Unassembled WGS sequence"/>
</dbReference>
<dbReference type="Gene3D" id="3.40.50.1820">
    <property type="entry name" value="alpha/beta hydrolase"/>
    <property type="match status" value="1"/>
</dbReference>
<accession>A0A8S0YNA7</accession>
<comment type="catalytic activity">
    <reaction evidence="8">
        <text>1-octadecanoyl-2-(4Z,7Z,10Z,13Z,16Z,19Z-docosahexaenoyl)-sn-glycerol + H2O = 2-(4Z,7Z,10Z,13Z,16Z,19Z-docosahexaenoyl)-glycerol + octadecanoate + H(+)</text>
        <dbReference type="Rhea" id="RHEA:77107"/>
        <dbReference type="ChEBI" id="CHEBI:15377"/>
        <dbReference type="ChEBI" id="CHEBI:15378"/>
        <dbReference type="ChEBI" id="CHEBI:25629"/>
        <dbReference type="ChEBI" id="CHEBI:77129"/>
        <dbReference type="ChEBI" id="CHEBI:186738"/>
    </reaction>
</comment>
<comment type="catalytic activity">
    <reaction evidence="6">
        <text>a 1,3-diacyl-sn-glycerol + H2O = a 1-acyl-sn-glycerol + a fatty acid + H(+)</text>
        <dbReference type="Rhea" id="RHEA:38503"/>
        <dbReference type="ChEBI" id="CHEBI:15377"/>
        <dbReference type="ChEBI" id="CHEBI:15378"/>
        <dbReference type="ChEBI" id="CHEBI:28868"/>
        <dbReference type="ChEBI" id="CHEBI:64683"/>
        <dbReference type="ChEBI" id="CHEBI:77272"/>
    </reaction>
</comment>
<sequence>MANSIVKPFKGVVSLSYKILGMGTNEKPKPPIFMLHGVIGHKDQLSGIGKTILNITRRTVVVVDQRNHGDSPHTNSHKYTEQAADVLHLFERLGARQSTLVGYGMGGRTAMAVALTAPEQVAGLLVMDMSPISIPVDYENSVLKLLEGMKDVDFKKADVLSKAKAEARLQLKKFNTNEAIMSLVVSNIRQKPDGTFGWICNIDVLLKHFKHWMTFPECYKQKVYDGPTLFIGGQVSDFIPPDELNIIRVMFPRAVITYIKSAGHCVYVDDPRSCLEKMIPFIRSNHFRTK</sequence>
<evidence type="ECO:0000256" key="8">
    <source>
        <dbReference type="ARBA" id="ARBA00048283"/>
    </source>
</evidence>